<dbReference type="InterPro" id="IPR007267">
    <property type="entry name" value="GtrA_DPMS_TM"/>
</dbReference>
<feature type="transmembrane region" description="Helical" evidence="6">
    <location>
        <begin position="110"/>
        <end position="132"/>
    </location>
</feature>
<dbReference type="GO" id="GO:0005886">
    <property type="term" value="C:plasma membrane"/>
    <property type="evidence" value="ECO:0007669"/>
    <property type="project" value="TreeGrafter"/>
</dbReference>
<gene>
    <name evidence="8" type="ORF">QN215_08825</name>
</gene>
<dbReference type="AlphaFoldDB" id="A0AB39U977"/>
<evidence type="ECO:0000256" key="2">
    <source>
        <dbReference type="ARBA" id="ARBA00009399"/>
    </source>
</evidence>
<evidence type="ECO:0000256" key="4">
    <source>
        <dbReference type="ARBA" id="ARBA00022989"/>
    </source>
</evidence>
<sequence length="171" mass="18991">MKHLIAQITKFGIVGVIAAVIDFGILNALVKFAHMNNVAAGTISFLIALAFNYILSMKVVFTHRDDMAKWMEVFIFAVSAALGLVMNDVIIWLATVDMPTDAVYTMHSKYVLYTNIGKVVATVVVAIWNFIIRKVFLDAPNSEASASRQERSLSHRIGMWSLNHNPFGSRS</sequence>
<dbReference type="PANTHER" id="PTHR38459:SF1">
    <property type="entry name" value="PROPHAGE BACTOPRENOL-LINKED GLUCOSE TRANSLOCASE HOMOLOG"/>
    <property type="match status" value="1"/>
</dbReference>
<evidence type="ECO:0000259" key="7">
    <source>
        <dbReference type="Pfam" id="PF04138"/>
    </source>
</evidence>
<evidence type="ECO:0000256" key="3">
    <source>
        <dbReference type="ARBA" id="ARBA00022692"/>
    </source>
</evidence>
<evidence type="ECO:0000256" key="1">
    <source>
        <dbReference type="ARBA" id="ARBA00004141"/>
    </source>
</evidence>
<dbReference type="EMBL" id="CP129674">
    <property type="protein sequence ID" value="XDS45595.1"/>
    <property type="molecule type" value="Genomic_DNA"/>
</dbReference>
<proteinExistence type="inferred from homology"/>
<name>A0AB39U977_9BIFI</name>
<dbReference type="KEGG" id="baqk:QN215_08825"/>
<dbReference type="GO" id="GO:0000271">
    <property type="term" value="P:polysaccharide biosynthetic process"/>
    <property type="evidence" value="ECO:0007669"/>
    <property type="project" value="InterPro"/>
</dbReference>
<dbReference type="Pfam" id="PF04138">
    <property type="entry name" value="GtrA_DPMS_TM"/>
    <property type="match status" value="1"/>
</dbReference>
<feature type="transmembrane region" description="Helical" evidence="6">
    <location>
        <begin position="38"/>
        <end position="61"/>
    </location>
</feature>
<accession>A0AB39U977</accession>
<evidence type="ECO:0000313" key="8">
    <source>
        <dbReference type="EMBL" id="XDS45595.1"/>
    </source>
</evidence>
<evidence type="ECO:0000256" key="6">
    <source>
        <dbReference type="SAM" id="Phobius"/>
    </source>
</evidence>
<dbReference type="PANTHER" id="PTHR38459">
    <property type="entry name" value="PROPHAGE BACTOPRENOL-LINKED GLUCOSE TRANSLOCASE HOMOLOG"/>
    <property type="match status" value="1"/>
</dbReference>
<evidence type="ECO:0000256" key="5">
    <source>
        <dbReference type="ARBA" id="ARBA00023136"/>
    </source>
</evidence>
<keyword evidence="4 6" id="KW-1133">Transmembrane helix</keyword>
<keyword evidence="3 6" id="KW-0812">Transmembrane</keyword>
<reference evidence="8" key="1">
    <citation type="submission" date="2023-07" db="EMBL/GenBank/DDBJ databases">
        <title>Bifidobacterium aquikefiriaerophilum sp. nov. and Bifidobacterium eccum sp. nov., isolated from water kefir.</title>
        <authorList>
            <person name="Breselge S."/>
            <person name="Bellassi P."/>
            <person name="Barcenilla C."/>
            <person name="Alvarez-Ordonez A."/>
            <person name="Morelli L."/>
            <person name="Cotter P.D."/>
        </authorList>
    </citation>
    <scope>NUCLEOTIDE SEQUENCE</scope>
    <source>
        <strain evidence="8">WK041_4_12</strain>
    </source>
</reference>
<keyword evidence="5 6" id="KW-0472">Membrane</keyword>
<comment type="subcellular location">
    <subcellularLocation>
        <location evidence="1">Membrane</location>
        <topology evidence="1">Multi-pass membrane protein</topology>
    </subcellularLocation>
</comment>
<organism evidence="8">
    <name type="scientific">Bifidobacterium aquikefiricola</name>
    <dbReference type="NCBI Taxonomy" id="3059038"/>
    <lineage>
        <taxon>Bacteria</taxon>
        <taxon>Bacillati</taxon>
        <taxon>Actinomycetota</taxon>
        <taxon>Actinomycetes</taxon>
        <taxon>Bifidobacteriales</taxon>
        <taxon>Bifidobacteriaceae</taxon>
        <taxon>Bifidobacterium</taxon>
    </lineage>
</organism>
<feature type="transmembrane region" description="Helical" evidence="6">
    <location>
        <begin position="73"/>
        <end position="95"/>
    </location>
</feature>
<dbReference type="RefSeq" id="WP_369345129.1">
    <property type="nucleotide sequence ID" value="NZ_CP129674.1"/>
</dbReference>
<feature type="domain" description="GtrA/DPMS transmembrane" evidence="7">
    <location>
        <begin position="10"/>
        <end position="136"/>
    </location>
</feature>
<protein>
    <submittedName>
        <fullName evidence="8">GtrA family protein</fullName>
    </submittedName>
</protein>
<dbReference type="InterPro" id="IPR051401">
    <property type="entry name" value="GtrA_CellWall_Glycosyl"/>
</dbReference>
<comment type="similarity">
    <text evidence="2">Belongs to the GtrA family.</text>
</comment>
<feature type="transmembrane region" description="Helical" evidence="6">
    <location>
        <begin position="12"/>
        <end position="32"/>
    </location>
</feature>